<dbReference type="InterPro" id="IPR036249">
    <property type="entry name" value="Thioredoxin-like_sf"/>
</dbReference>
<dbReference type="SUPFAM" id="SSF52833">
    <property type="entry name" value="Thioredoxin-like"/>
    <property type="match status" value="1"/>
</dbReference>
<dbReference type="InterPro" id="IPR000866">
    <property type="entry name" value="AhpC/TSA"/>
</dbReference>
<keyword evidence="2" id="KW-1133">Transmembrane helix</keyword>
<protein>
    <submittedName>
        <fullName evidence="4">Protein disulfide oxidoreductase</fullName>
    </submittedName>
</protein>
<organism evidence="4 5">
    <name type="scientific">Biformimicrobium ophioploci</name>
    <dbReference type="NCBI Taxonomy" id="3036711"/>
    <lineage>
        <taxon>Bacteria</taxon>
        <taxon>Pseudomonadati</taxon>
        <taxon>Pseudomonadota</taxon>
        <taxon>Gammaproteobacteria</taxon>
        <taxon>Cellvibrionales</taxon>
        <taxon>Microbulbiferaceae</taxon>
        <taxon>Biformimicrobium</taxon>
    </lineage>
</organism>
<reference evidence="4 5" key="1">
    <citation type="submission" date="2023-04" db="EMBL/GenBank/DDBJ databases">
        <title>Marinobulbifer ophiurae gen. nov., sp. Nov., isolate from tissue of brittle star Ophioplocus japonicus.</title>
        <authorList>
            <person name="Kawano K."/>
            <person name="Sawayama S."/>
            <person name="Nakagawa S."/>
        </authorList>
    </citation>
    <scope>NUCLEOTIDE SEQUENCE [LARGE SCALE GENOMIC DNA]</scope>
    <source>
        <strain evidence="4 5">NKW57</strain>
    </source>
</reference>
<gene>
    <name evidence="4" type="ORF">MNKW57_20930</name>
</gene>
<keyword evidence="1" id="KW-0676">Redox-active center</keyword>
<evidence type="ECO:0000256" key="1">
    <source>
        <dbReference type="ARBA" id="ARBA00023284"/>
    </source>
</evidence>
<proteinExistence type="predicted"/>
<dbReference type="EMBL" id="BSYJ01000004">
    <property type="protein sequence ID" value="GMG87772.1"/>
    <property type="molecule type" value="Genomic_DNA"/>
</dbReference>
<evidence type="ECO:0000256" key="2">
    <source>
        <dbReference type="SAM" id="Phobius"/>
    </source>
</evidence>
<dbReference type="PANTHER" id="PTHR42852">
    <property type="entry name" value="THIOL:DISULFIDE INTERCHANGE PROTEIN DSBE"/>
    <property type="match status" value="1"/>
</dbReference>
<dbReference type="CDD" id="cd03011">
    <property type="entry name" value="TlpA_like_ScsD_MtbDsbE"/>
    <property type="match status" value="1"/>
</dbReference>
<feature type="transmembrane region" description="Helical" evidence="2">
    <location>
        <begin position="20"/>
        <end position="37"/>
    </location>
</feature>
<evidence type="ECO:0000313" key="4">
    <source>
        <dbReference type="EMBL" id="GMG87772.1"/>
    </source>
</evidence>
<keyword evidence="2" id="KW-0812">Transmembrane</keyword>
<name>A0ABQ6M0F8_9GAMM</name>
<dbReference type="PROSITE" id="PS51352">
    <property type="entry name" value="THIOREDOXIN_2"/>
    <property type="match status" value="1"/>
</dbReference>
<dbReference type="Pfam" id="PF00578">
    <property type="entry name" value="AhpC-TSA"/>
    <property type="match status" value="1"/>
</dbReference>
<dbReference type="PANTHER" id="PTHR42852:SF17">
    <property type="entry name" value="THIOREDOXIN-LIKE PROTEIN HI_1115"/>
    <property type="match status" value="1"/>
</dbReference>
<dbReference type="InterPro" id="IPR050553">
    <property type="entry name" value="Thioredoxin_ResA/DsbE_sf"/>
</dbReference>
<accession>A0ABQ6M0F8</accession>
<dbReference type="Gene3D" id="3.40.30.10">
    <property type="entry name" value="Glutaredoxin"/>
    <property type="match status" value="1"/>
</dbReference>
<feature type="domain" description="Thioredoxin" evidence="3">
    <location>
        <begin position="46"/>
        <end position="180"/>
    </location>
</feature>
<keyword evidence="5" id="KW-1185">Reference proteome</keyword>
<comment type="caution">
    <text evidence="4">The sequence shown here is derived from an EMBL/GenBank/DDBJ whole genome shotgun (WGS) entry which is preliminary data.</text>
</comment>
<evidence type="ECO:0000313" key="5">
    <source>
        <dbReference type="Proteomes" id="UP001224392"/>
    </source>
</evidence>
<sequence>MRDGQADMQETTFMKKAFSWLKTLLLLAVVAGAISWYQQRDMPSGKALHLRGPDITAAASQQAELDLHRMAEDGPVLVYFWATWCGYCRVVSPAVDGIAEDHQVISVALQSGSADEVRQYLHDKELAFPTINDNSGILSSQWGVRVTPTIAIIDSQREIAWVTSGITTEAGLRARLAVTR</sequence>
<dbReference type="PROSITE" id="PS00194">
    <property type="entry name" value="THIOREDOXIN_1"/>
    <property type="match status" value="1"/>
</dbReference>
<keyword evidence="2" id="KW-0472">Membrane</keyword>
<evidence type="ECO:0000259" key="3">
    <source>
        <dbReference type="PROSITE" id="PS51352"/>
    </source>
</evidence>
<dbReference type="Proteomes" id="UP001224392">
    <property type="component" value="Unassembled WGS sequence"/>
</dbReference>
<dbReference type="InterPro" id="IPR013766">
    <property type="entry name" value="Thioredoxin_domain"/>
</dbReference>
<dbReference type="InterPro" id="IPR017937">
    <property type="entry name" value="Thioredoxin_CS"/>
</dbReference>